<dbReference type="AlphaFoldDB" id="A0A371PQD5"/>
<organism evidence="1 2">
    <name type="scientific">Streptomyces inhibens</name>
    <dbReference type="NCBI Taxonomy" id="2293571"/>
    <lineage>
        <taxon>Bacteria</taxon>
        <taxon>Bacillati</taxon>
        <taxon>Actinomycetota</taxon>
        <taxon>Actinomycetes</taxon>
        <taxon>Kitasatosporales</taxon>
        <taxon>Streptomycetaceae</taxon>
        <taxon>Streptomyces</taxon>
    </lineage>
</organism>
<dbReference type="OrthoDB" id="4313090at2"/>
<dbReference type="EMBL" id="QUAC01000477">
    <property type="protein sequence ID" value="REK84705.1"/>
    <property type="molecule type" value="Genomic_DNA"/>
</dbReference>
<evidence type="ECO:0008006" key="3">
    <source>
        <dbReference type="Google" id="ProtNLM"/>
    </source>
</evidence>
<reference evidence="1 2" key="1">
    <citation type="submission" date="2018-08" db="EMBL/GenBank/DDBJ databases">
        <title>Streptomyces NEAU-D10 sp. nov., a novel Actinomycete isolated from soil.</title>
        <authorList>
            <person name="Jin L."/>
        </authorList>
    </citation>
    <scope>NUCLEOTIDE SEQUENCE [LARGE SCALE GENOMIC DNA]</scope>
    <source>
        <strain evidence="1 2">NEAU-D10</strain>
    </source>
</reference>
<keyword evidence="2" id="KW-1185">Reference proteome</keyword>
<evidence type="ECO:0000313" key="1">
    <source>
        <dbReference type="EMBL" id="REK84705.1"/>
    </source>
</evidence>
<protein>
    <recommendedName>
        <fullName evidence="3">Type A2 lantipeptide</fullName>
    </recommendedName>
</protein>
<name>A0A371PQD5_STRIH</name>
<dbReference type="RefSeq" id="WP_128512318.1">
    <property type="nucleotide sequence ID" value="NZ_QUAC01000477.1"/>
</dbReference>
<sequence length="72" mass="6935">MRKGFTSDVETCEISDSELDTISGGVASAGADVDGHGASVSIGDAVGTAQSLAPSVPVAQLAALATVQTSGV</sequence>
<proteinExistence type="predicted"/>
<comment type="caution">
    <text evidence="1">The sequence shown here is derived from an EMBL/GenBank/DDBJ whole genome shotgun (WGS) entry which is preliminary data.</text>
</comment>
<gene>
    <name evidence="1" type="ORF">DY245_41715</name>
</gene>
<evidence type="ECO:0000313" key="2">
    <source>
        <dbReference type="Proteomes" id="UP000262477"/>
    </source>
</evidence>
<dbReference type="Proteomes" id="UP000262477">
    <property type="component" value="Unassembled WGS sequence"/>
</dbReference>
<accession>A0A371PQD5</accession>